<dbReference type="GO" id="GO:0004181">
    <property type="term" value="F:metallocarboxypeptidase activity"/>
    <property type="evidence" value="ECO:0007669"/>
    <property type="project" value="InterPro"/>
</dbReference>
<evidence type="ECO:0000256" key="9">
    <source>
        <dbReference type="ARBA" id="ARBA00022801"/>
    </source>
</evidence>
<dbReference type="PRINTS" id="PR00765">
    <property type="entry name" value="CRBOXYPTASEA"/>
</dbReference>
<evidence type="ECO:0000256" key="11">
    <source>
        <dbReference type="ARBA" id="ARBA00023049"/>
    </source>
</evidence>
<accession>R4XDI6</accession>
<dbReference type="eggNOG" id="KOG2650">
    <property type="taxonomic scope" value="Eukaryota"/>
</dbReference>
<dbReference type="GO" id="GO:0006508">
    <property type="term" value="P:proteolysis"/>
    <property type="evidence" value="ECO:0007669"/>
    <property type="project" value="UniProtKB-KW"/>
</dbReference>
<dbReference type="SUPFAM" id="SSF54897">
    <property type="entry name" value="Protease propeptides/inhibitors"/>
    <property type="match status" value="1"/>
</dbReference>
<keyword evidence="21" id="KW-1185">Reference proteome</keyword>
<dbReference type="InterPro" id="IPR036990">
    <property type="entry name" value="M14A-like_propep"/>
</dbReference>
<evidence type="ECO:0000256" key="8">
    <source>
        <dbReference type="ARBA" id="ARBA00022729"/>
    </source>
</evidence>
<feature type="domain" description="Peptidase M14" evidence="19">
    <location>
        <begin position="141"/>
        <end position="461"/>
    </location>
</feature>
<keyword evidence="5 20" id="KW-0121">Carboxypeptidase</keyword>
<proteinExistence type="inferred from homology"/>
<comment type="subcellular location">
    <subcellularLocation>
        <location evidence="2">Secreted</location>
    </subcellularLocation>
</comment>
<dbReference type="GO" id="GO:0008270">
    <property type="term" value="F:zinc ion binding"/>
    <property type="evidence" value="ECO:0007669"/>
    <property type="project" value="InterPro"/>
</dbReference>
<evidence type="ECO:0000256" key="10">
    <source>
        <dbReference type="ARBA" id="ARBA00022833"/>
    </source>
</evidence>
<evidence type="ECO:0000256" key="14">
    <source>
        <dbReference type="ARBA" id="ARBA00025210"/>
    </source>
</evidence>
<evidence type="ECO:0000259" key="19">
    <source>
        <dbReference type="PROSITE" id="PS52035"/>
    </source>
</evidence>
<dbReference type="FunFam" id="3.40.630.10:FF:000084">
    <property type="entry name" value="Carboxypeptidase B2"/>
    <property type="match status" value="1"/>
</dbReference>
<evidence type="ECO:0000256" key="15">
    <source>
        <dbReference type="ARBA" id="ARBA00026187"/>
    </source>
</evidence>
<keyword evidence="10" id="KW-0862">Zinc</keyword>
<dbReference type="STRING" id="1097556.R4XDI6"/>
<name>R4XDI6_TAPDE</name>
<keyword evidence="4" id="KW-0964">Secreted</keyword>
<dbReference type="CDD" id="cd03860">
    <property type="entry name" value="M14_CP_A-B_like"/>
    <property type="match status" value="1"/>
</dbReference>
<comment type="caution">
    <text evidence="20">The sequence shown here is derived from an EMBL/GenBank/DDBJ whole genome shotgun (WGS) entry which is preliminary data.</text>
</comment>
<protein>
    <recommendedName>
        <fullName evidence="15">Inactive metallocarboxypeptidase ECM14</fullName>
    </recommendedName>
    <alternativeName>
        <fullName evidence="16">Inactive metallocarboxypeptidase ecm14</fullName>
    </alternativeName>
</protein>
<evidence type="ECO:0000256" key="17">
    <source>
        <dbReference type="PROSITE-ProRule" id="PRU01379"/>
    </source>
</evidence>
<sequence length="466" mass="51697">MLARIPTLQVLLAAGLATAALFQKPFSSSHQHPARIGSQTYADQVVLRLATQAAEDVQAITQACEQLNLDVWSITGKHIDVRLPESEAIDFFKLVPEHLSKATTQMIPDLGHAIRQNQPHSQIGNFLTEQVPSINDTFFSEFQTVEAINAWLSLVVALHKPVADLISLGKTFEGREIQGLKISQPKDMQSGKKKKKNSKRKVILVHGAQHAREWISVSTVCYLAYSLVAGAAGDQAIARLVRDFDWVFIPTLNVDGYAYSFEDRLWRKNRQSTSVPYCKGVDLDRNWDYGWDAGQASANAMSSPCSENYQGSRPFEAQESRLLSEYIQGIKDDPSQKLVGYLDLHSYAQTILYPYALSCDVNVRDEESLIELGVGASKAMKASSGQHYETASACNQDGHVLTSANANSGAALDWVYHSGVPWSYVVKLRDTGSYGFLVPKEEIVPTGEEMLDFLKYFGTFITEHNK</sequence>
<gene>
    <name evidence="20" type="ORF">TAPDE_001115</name>
</gene>
<comment type="caution">
    <text evidence="17">Lacks conserved residue(s) required for the propagation of feature annotation.</text>
</comment>
<evidence type="ECO:0000256" key="16">
    <source>
        <dbReference type="ARBA" id="ARBA00026213"/>
    </source>
</evidence>
<dbReference type="Proteomes" id="UP000013776">
    <property type="component" value="Unassembled WGS sequence"/>
</dbReference>
<dbReference type="Gene3D" id="3.40.630.10">
    <property type="entry name" value="Zn peptidases"/>
    <property type="match status" value="1"/>
</dbReference>
<evidence type="ECO:0000256" key="18">
    <source>
        <dbReference type="SAM" id="SignalP"/>
    </source>
</evidence>
<dbReference type="InterPro" id="IPR057246">
    <property type="entry name" value="CARBOXYPEPT_ZN_1"/>
</dbReference>
<keyword evidence="8 18" id="KW-0732">Signal</keyword>
<keyword evidence="11" id="KW-0482">Metalloprotease</keyword>
<feature type="signal peptide" evidence="18">
    <location>
        <begin position="1"/>
        <end position="22"/>
    </location>
</feature>
<evidence type="ECO:0000256" key="4">
    <source>
        <dbReference type="ARBA" id="ARBA00022525"/>
    </source>
</evidence>
<dbReference type="PROSITE" id="PS00132">
    <property type="entry name" value="CARBOXYPEPT_ZN_1"/>
    <property type="match status" value="1"/>
</dbReference>
<keyword evidence="12" id="KW-1015">Disulfide bond</keyword>
<comment type="function">
    <text evidence="14">Inactive carboxypeptidase that may play a role in cell wall organization and biogenesis.</text>
</comment>
<comment type="similarity">
    <text evidence="3 17">Belongs to the peptidase M14 family.</text>
</comment>
<evidence type="ECO:0000313" key="21">
    <source>
        <dbReference type="Proteomes" id="UP000013776"/>
    </source>
</evidence>
<dbReference type="Gene3D" id="3.30.70.340">
    <property type="entry name" value="Metallocarboxypeptidase-like"/>
    <property type="match status" value="1"/>
</dbReference>
<dbReference type="OrthoDB" id="3626597at2759"/>
<evidence type="ECO:0000256" key="12">
    <source>
        <dbReference type="ARBA" id="ARBA00023157"/>
    </source>
</evidence>
<keyword evidence="6" id="KW-0645">Protease</keyword>
<keyword evidence="9" id="KW-0378">Hydrolase</keyword>
<dbReference type="AlphaFoldDB" id="R4XDI6"/>
<dbReference type="GO" id="GO:0005576">
    <property type="term" value="C:extracellular region"/>
    <property type="evidence" value="ECO:0007669"/>
    <property type="project" value="UniProtKB-SubCell"/>
</dbReference>
<organism evidence="20 21">
    <name type="scientific">Taphrina deformans (strain PYCC 5710 / ATCC 11124 / CBS 356.35 / IMI 108563 / JCM 9778 / NBRC 8474)</name>
    <name type="common">Peach leaf curl fungus</name>
    <name type="synonym">Lalaria deformans</name>
    <dbReference type="NCBI Taxonomy" id="1097556"/>
    <lineage>
        <taxon>Eukaryota</taxon>
        <taxon>Fungi</taxon>
        <taxon>Dikarya</taxon>
        <taxon>Ascomycota</taxon>
        <taxon>Taphrinomycotina</taxon>
        <taxon>Taphrinomycetes</taxon>
        <taxon>Taphrinales</taxon>
        <taxon>Taphrinaceae</taxon>
        <taxon>Taphrina</taxon>
    </lineage>
</organism>
<comment type="cofactor">
    <cofactor evidence="1">
        <name>Zn(2+)</name>
        <dbReference type="ChEBI" id="CHEBI:29105"/>
    </cofactor>
</comment>
<evidence type="ECO:0000256" key="6">
    <source>
        <dbReference type="ARBA" id="ARBA00022670"/>
    </source>
</evidence>
<dbReference type="VEuPathDB" id="FungiDB:TAPDE_001115"/>
<evidence type="ECO:0000256" key="13">
    <source>
        <dbReference type="ARBA" id="ARBA00023180"/>
    </source>
</evidence>
<evidence type="ECO:0000256" key="3">
    <source>
        <dbReference type="ARBA" id="ARBA00005988"/>
    </source>
</evidence>
<dbReference type="PANTHER" id="PTHR11705">
    <property type="entry name" value="PROTEASE FAMILY M14 CARBOXYPEPTIDASE A,B"/>
    <property type="match status" value="1"/>
</dbReference>
<evidence type="ECO:0000256" key="1">
    <source>
        <dbReference type="ARBA" id="ARBA00001947"/>
    </source>
</evidence>
<keyword evidence="13" id="KW-0325">Glycoprotein</keyword>
<keyword evidence="7" id="KW-0479">Metal-binding</keyword>
<dbReference type="SMART" id="SM00631">
    <property type="entry name" value="Zn_pept"/>
    <property type="match status" value="1"/>
</dbReference>
<evidence type="ECO:0000313" key="20">
    <source>
        <dbReference type="EMBL" id="CCG81409.1"/>
    </source>
</evidence>
<dbReference type="PANTHER" id="PTHR11705:SF147">
    <property type="entry name" value="INACTIVE METALLOCARBOXYPEPTIDASE ECM14"/>
    <property type="match status" value="1"/>
</dbReference>
<dbReference type="Pfam" id="PF00246">
    <property type="entry name" value="Peptidase_M14"/>
    <property type="match status" value="1"/>
</dbReference>
<dbReference type="EMBL" id="CAHR02000037">
    <property type="protein sequence ID" value="CCG81409.1"/>
    <property type="molecule type" value="Genomic_DNA"/>
</dbReference>
<evidence type="ECO:0000256" key="2">
    <source>
        <dbReference type="ARBA" id="ARBA00004613"/>
    </source>
</evidence>
<evidence type="ECO:0000256" key="5">
    <source>
        <dbReference type="ARBA" id="ARBA00022645"/>
    </source>
</evidence>
<evidence type="ECO:0000256" key="7">
    <source>
        <dbReference type="ARBA" id="ARBA00022723"/>
    </source>
</evidence>
<dbReference type="PROSITE" id="PS52035">
    <property type="entry name" value="PEPTIDASE_M14"/>
    <property type="match status" value="1"/>
</dbReference>
<reference evidence="20 21" key="1">
    <citation type="journal article" date="2013" name="MBio">
        <title>Genome sequencing of the plant pathogen Taphrina deformans, the causal agent of peach leaf curl.</title>
        <authorList>
            <person name="Cisse O.H."/>
            <person name="Almeida J.M.G.C.F."/>
            <person name="Fonseca A."/>
            <person name="Kumar A.A."/>
            <person name="Salojaervi J."/>
            <person name="Overmyer K."/>
            <person name="Hauser P.M."/>
            <person name="Pagni M."/>
        </authorList>
    </citation>
    <scope>NUCLEOTIDE SEQUENCE [LARGE SCALE GENOMIC DNA]</scope>
    <source>
        <strain evidence="21">PYCC 5710 / ATCC 11124 / CBS 356.35 / IMI 108563 / JCM 9778 / NBRC 8474</strain>
    </source>
</reference>
<feature type="chain" id="PRO_5004373247" description="Inactive metallocarboxypeptidase ECM14" evidence="18">
    <location>
        <begin position="23"/>
        <end position="466"/>
    </location>
</feature>
<dbReference type="SUPFAM" id="SSF53187">
    <property type="entry name" value="Zn-dependent exopeptidases"/>
    <property type="match status" value="1"/>
</dbReference>
<dbReference type="InterPro" id="IPR000834">
    <property type="entry name" value="Peptidase_M14"/>
</dbReference>